<dbReference type="Proteomes" id="UP000095038">
    <property type="component" value="Unassembled WGS sequence"/>
</dbReference>
<feature type="compositionally biased region" description="Polar residues" evidence="1">
    <location>
        <begin position="95"/>
        <end position="105"/>
    </location>
</feature>
<dbReference type="EMBL" id="KV454481">
    <property type="protein sequence ID" value="ODV60796.1"/>
    <property type="molecule type" value="Genomic_DNA"/>
</dbReference>
<feature type="region of interest" description="Disordered" evidence="1">
    <location>
        <begin position="90"/>
        <end position="177"/>
    </location>
</feature>
<keyword evidence="3" id="KW-1185">Reference proteome</keyword>
<evidence type="ECO:0000313" key="2">
    <source>
        <dbReference type="EMBL" id="ODV60796.1"/>
    </source>
</evidence>
<reference evidence="3" key="1">
    <citation type="submission" date="2016-05" db="EMBL/GenBank/DDBJ databases">
        <title>Comparative genomics of biotechnologically important yeasts.</title>
        <authorList>
            <consortium name="DOE Joint Genome Institute"/>
            <person name="Riley R."/>
            <person name="Haridas S."/>
            <person name="Wolfe K.H."/>
            <person name="Lopes M.R."/>
            <person name="Hittinger C.T."/>
            <person name="Goker M."/>
            <person name="Salamov A."/>
            <person name="Wisecaver J."/>
            <person name="Long T.M."/>
            <person name="Aerts A.L."/>
            <person name="Barry K."/>
            <person name="Choi C."/>
            <person name="Clum A."/>
            <person name="Coughlan A.Y."/>
            <person name="Deshpande S."/>
            <person name="Douglass A.P."/>
            <person name="Hanson S.J."/>
            <person name="Klenk H.-P."/>
            <person name="Labutti K."/>
            <person name="Lapidus A."/>
            <person name="Lindquist E."/>
            <person name="Lipzen A."/>
            <person name="Meier-Kolthoff J.P."/>
            <person name="Ohm R.A."/>
            <person name="Otillar R.P."/>
            <person name="Pangilinan J."/>
            <person name="Peng Y."/>
            <person name="Rokas A."/>
            <person name="Rosa C.A."/>
            <person name="Scheuner C."/>
            <person name="Sibirny A.A."/>
            <person name="Slot J.C."/>
            <person name="Stielow J.B."/>
            <person name="Sun H."/>
            <person name="Kurtzman C.P."/>
            <person name="Blackwell M."/>
            <person name="Grigoriev I.V."/>
            <person name="Jeffries T.W."/>
        </authorList>
    </citation>
    <scope>NUCLEOTIDE SEQUENCE [LARGE SCALE GENOMIC DNA]</scope>
    <source>
        <strain evidence="3">DSM 1968</strain>
    </source>
</reference>
<protein>
    <submittedName>
        <fullName evidence="2">Uncharacterized protein</fullName>
    </submittedName>
</protein>
<accession>A0A1D2VGN2</accession>
<organism evidence="2 3">
    <name type="scientific">Ascoidea rubescens DSM 1968</name>
    <dbReference type="NCBI Taxonomy" id="1344418"/>
    <lineage>
        <taxon>Eukaryota</taxon>
        <taxon>Fungi</taxon>
        <taxon>Dikarya</taxon>
        <taxon>Ascomycota</taxon>
        <taxon>Saccharomycotina</taxon>
        <taxon>Saccharomycetes</taxon>
        <taxon>Ascoideaceae</taxon>
        <taxon>Ascoidea</taxon>
    </lineage>
</organism>
<dbReference type="InParanoid" id="A0A1D2VGN2"/>
<sequence>MDAAYFPFAERNNVIPKRVFSVSAILEENNMLQTHGEIKRALGHRLQILHLNRRLFRYCGCASITKPVLLVSPKPESGLLLLKVLRDGGKDDKATQSSVESTQSKGRQRKAKVEQLSSSWGMAVGRKQCQTGTPPAAGSDSSAAAEEEAEEAEEAEKAEKAEEPEATATAEAAEEELDKAETEKETFLCCLSCLNCLCCVLIPASVIFQSFFSPLELGLESALEFELALEFGFEFESNI</sequence>
<dbReference type="RefSeq" id="XP_020047103.1">
    <property type="nucleotide sequence ID" value="XM_020191821.1"/>
</dbReference>
<proteinExistence type="predicted"/>
<evidence type="ECO:0000313" key="3">
    <source>
        <dbReference type="Proteomes" id="UP000095038"/>
    </source>
</evidence>
<gene>
    <name evidence="2" type="ORF">ASCRUDRAFT_70663</name>
</gene>
<name>A0A1D2VGN2_9ASCO</name>
<dbReference type="GeneID" id="30965457"/>
<evidence type="ECO:0000256" key="1">
    <source>
        <dbReference type="SAM" id="MobiDB-lite"/>
    </source>
</evidence>
<feature type="compositionally biased region" description="Acidic residues" evidence="1">
    <location>
        <begin position="145"/>
        <end position="154"/>
    </location>
</feature>
<dbReference type="AlphaFoldDB" id="A0A1D2VGN2"/>